<dbReference type="STRING" id="889378.Spiaf_1581"/>
<evidence type="ECO:0000313" key="2">
    <source>
        <dbReference type="EMBL" id="AFG37640.1"/>
    </source>
</evidence>
<dbReference type="RefSeq" id="WP_014455623.1">
    <property type="nucleotide sequence ID" value="NC_017098.1"/>
</dbReference>
<reference evidence="3" key="1">
    <citation type="journal article" date="2013" name="Stand. Genomic Sci.">
        <title>Complete genome sequence of the halophilic bacterium Spirochaeta africana type strain (Z-7692(T)) from the alkaline Lake Magadi in the East African Rift.</title>
        <authorList>
            <person name="Liolos K."/>
            <person name="Abt B."/>
            <person name="Scheuner C."/>
            <person name="Teshima H."/>
            <person name="Held B."/>
            <person name="Lapidus A."/>
            <person name="Nolan M."/>
            <person name="Lucas S."/>
            <person name="Deshpande S."/>
            <person name="Cheng J.F."/>
            <person name="Tapia R."/>
            <person name="Goodwin L.A."/>
            <person name="Pitluck S."/>
            <person name="Pagani I."/>
            <person name="Ivanova N."/>
            <person name="Mavromatis K."/>
            <person name="Mikhailova N."/>
            <person name="Huntemann M."/>
            <person name="Pati A."/>
            <person name="Chen A."/>
            <person name="Palaniappan K."/>
            <person name="Land M."/>
            <person name="Rohde M."/>
            <person name="Tindall B.J."/>
            <person name="Detter J.C."/>
            <person name="Goker M."/>
            <person name="Bristow J."/>
            <person name="Eisen J.A."/>
            <person name="Markowitz V."/>
            <person name="Hugenholtz P."/>
            <person name="Woyke T."/>
            <person name="Klenk H.P."/>
            <person name="Kyrpides N.C."/>
        </authorList>
    </citation>
    <scope>NUCLEOTIDE SEQUENCE</scope>
    <source>
        <strain evidence="3">ATCC 700263 / DSM 8902 / Z-7692</strain>
    </source>
</reference>
<dbReference type="Proteomes" id="UP000007383">
    <property type="component" value="Chromosome"/>
</dbReference>
<protein>
    <submittedName>
        <fullName evidence="2">Uncharacterized protein</fullName>
    </submittedName>
</protein>
<feature type="region of interest" description="Disordered" evidence="1">
    <location>
        <begin position="1"/>
        <end position="22"/>
    </location>
</feature>
<sequence>MNQLTLFDEPAAANQLPEPPEQTRIPFVPMPEAESIHGRQANYWLEWHDAMSRQTDDRRLPTVAELQSVTRDHAIRIGMDRISCNGSAGAHWADDGSAVIVPSGEHVPADQLTEDCCRCWLVWRTGRGEGGLNG</sequence>
<proteinExistence type="predicted"/>
<dbReference type="EMBL" id="CP003282">
    <property type="protein sequence ID" value="AFG37640.1"/>
    <property type="molecule type" value="Genomic_DNA"/>
</dbReference>
<dbReference type="HOGENOM" id="CLU_1894871_0_0_12"/>
<name>H9UJE7_SPIAZ</name>
<accession>H9UJE7</accession>
<dbReference type="AlphaFoldDB" id="H9UJE7"/>
<gene>
    <name evidence="2" type="ordered locus">Spiaf_1581</name>
</gene>
<keyword evidence="3" id="KW-1185">Reference proteome</keyword>
<dbReference type="KEGG" id="sfc:Spiaf_1581"/>
<evidence type="ECO:0000313" key="3">
    <source>
        <dbReference type="Proteomes" id="UP000007383"/>
    </source>
</evidence>
<organism evidence="2 3">
    <name type="scientific">Spirochaeta africana (strain ATCC 700263 / DSM 8902 / Z-7692)</name>
    <dbReference type="NCBI Taxonomy" id="889378"/>
    <lineage>
        <taxon>Bacteria</taxon>
        <taxon>Pseudomonadati</taxon>
        <taxon>Spirochaetota</taxon>
        <taxon>Spirochaetia</taxon>
        <taxon>Spirochaetales</taxon>
        <taxon>Spirochaetaceae</taxon>
        <taxon>Spirochaeta</taxon>
    </lineage>
</organism>
<evidence type="ECO:0000256" key="1">
    <source>
        <dbReference type="SAM" id="MobiDB-lite"/>
    </source>
</evidence>